<reference evidence="5 6" key="1">
    <citation type="journal article" date="2010" name="Nature">
        <title>Genome sequencing and analysis of the model grass Brachypodium distachyon.</title>
        <authorList>
            <consortium name="International Brachypodium Initiative"/>
        </authorList>
    </citation>
    <scope>NUCLEOTIDE SEQUENCE [LARGE SCALE GENOMIC DNA]</scope>
    <source>
        <strain evidence="5 6">Bd21</strain>
    </source>
</reference>
<dbReference type="Proteomes" id="UP000008810">
    <property type="component" value="Chromosome 5"/>
</dbReference>
<dbReference type="STRING" id="15368.I1J0M5"/>
<evidence type="ECO:0000313" key="5">
    <source>
        <dbReference type="EMBL" id="KQJ84069.1"/>
    </source>
</evidence>
<sequence>MAPAQLVHVAFMDDASHFVASTAAGSHVFSCNSLKRMLHKPEFTGAEVASAGLLGPSMPNSLAVVTRRRPSNKSGGVEEEGRPVVHDYAIHHWVWGQTNGGKPLVLNPSGAVRGVRLLGDHMLVAGEEKAALYDVHGHREKEVSTGPNPLGLCAMALGAGRTRTLVYALPMPVPKGAVQVCRRGRPGSVVEVRAHGAAVSCLALSPDARLLATASSRGTLVRIFSTADRAKLQELRRGSDRADIHCIAFSSDSKCLAVSSDKATVHVFPVTVNGIASSMPEDDGVLLPPVPSVPSPAPAKANEGSSRLSFLKGYLPSYFGPKRSLAQFRLPEGTKYLVAFPPQHQHPCNVLIVGMDGSFSRCVFDPVEGGATQQG</sequence>
<dbReference type="Gramene" id="KQJ84069">
    <property type="protein sequence ID" value="KQJ84069"/>
    <property type="gene ID" value="BRADI_5g18480v3"/>
</dbReference>
<protein>
    <recommendedName>
        <fullName evidence="8">Anaphase-promoting complex subunit 4 WD40 domain-containing protein</fullName>
    </recommendedName>
</protein>
<dbReference type="GO" id="GO:0034497">
    <property type="term" value="P:protein localization to phagophore assembly site"/>
    <property type="evidence" value="ECO:0000318"/>
    <property type="project" value="GO_Central"/>
</dbReference>
<evidence type="ECO:0000256" key="1">
    <source>
        <dbReference type="ARBA" id="ARBA00004623"/>
    </source>
</evidence>
<keyword evidence="2" id="KW-0853">WD repeat</keyword>
<dbReference type="EnsemblPlants" id="KQJ84069">
    <property type="protein sequence ID" value="KQJ84069"/>
    <property type="gene ID" value="BRADI_5g18480v3"/>
</dbReference>
<dbReference type="InterPro" id="IPR048720">
    <property type="entry name" value="PROPPIN"/>
</dbReference>
<dbReference type="FunFam" id="2.130.10.10:FF:002647">
    <property type="entry name" value="Uncharacterized protein"/>
    <property type="match status" value="1"/>
</dbReference>
<dbReference type="Pfam" id="PF21032">
    <property type="entry name" value="PROPPIN"/>
    <property type="match status" value="1"/>
</dbReference>
<dbReference type="InterPro" id="IPR015943">
    <property type="entry name" value="WD40/YVTN_repeat-like_dom_sf"/>
</dbReference>
<reference evidence="5" key="2">
    <citation type="submission" date="2017-06" db="EMBL/GenBank/DDBJ databases">
        <title>WGS assembly of Brachypodium distachyon.</title>
        <authorList>
            <consortium name="The International Brachypodium Initiative"/>
            <person name="Lucas S."/>
            <person name="Harmon-Smith M."/>
            <person name="Lail K."/>
            <person name="Tice H."/>
            <person name="Grimwood J."/>
            <person name="Bruce D."/>
            <person name="Barry K."/>
            <person name="Shu S."/>
            <person name="Lindquist E."/>
            <person name="Wang M."/>
            <person name="Pitluck S."/>
            <person name="Vogel J.P."/>
            <person name="Garvin D.F."/>
            <person name="Mockler T.C."/>
            <person name="Schmutz J."/>
            <person name="Rokhsar D."/>
            <person name="Bevan M.W."/>
        </authorList>
    </citation>
    <scope>NUCLEOTIDE SEQUENCE</scope>
    <source>
        <strain evidence="5">Bd21</strain>
    </source>
</reference>
<dbReference type="InterPro" id="IPR001680">
    <property type="entry name" value="WD40_rpt"/>
</dbReference>
<evidence type="ECO:0000256" key="3">
    <source>
        <dbReference type="ARBA" id="ARBA00022737"/>
    </source>
</evidence>
<dbReference type="AlphaFoldDB" id="I1J0M5"/>
<evidence type="ECO:0000256" key="2">
    <source>
        <dbReference type="ARBA" id="ARBA00022574"/>
    </source>
</evidence>
<evidence type="ECO:0000313" key="6">
    <source>
        <dbReference type="EnsemblPlants" id="KQJ84069"/>
    </source>
</evidence>
<dbReference type="GO" id="GO:0032266">
    <property type="term" value="F:phosphatidylinositol-3-phosphate binding"/>
    <property type="evidence" value="ECO:0000318"/>
    <property type="project" value="GO_Central"/>
</dbReference>
<dbReference type="Gene3D" id="2.130.10.10">
    <property type="entry name" value="YVTN repeat-like/Quinoprotein amine dehydrogenase"/>
    <property type="match status" value="1"/>
</dbReference>
<dbReference type="eggNOG" id="KOG2111">
    <property type="taxonomic scope" value="Eukaryota"/>
</dbReference>
<keyword evidence="3" id="KW-0677">Repeat</keyword>
<evidence type="ECO:0008006" key="8">
    <source>
        <dbReference type="Google" id="ProtNLM"/>
    </source>
</evidence>
<dbReference type="InParanoid" id="I1J0M5"/>
<comment type="subcellular location">
    <subcellularLocation>
        <location evidence="1">Preautophagosomal structure membrane</location>
        <topology evidence="1">Peripheral membrane protein</topology>
    </subcellularLocation>
</comment>
<dbReference type="InterPro" id="IPR036322">
    <property type="entry name" value="WD40_repeat_dom_sf"/>
</dbReference>
<dbReference type="GO" id="GO:0030674">
    <property type="term" value="F:protein-macromolecule adaptor activity"/>
    <property type="evidence" value="ECO:0000318"/>
    <property type="project" value="GO_Central"/>
</dbReference>
<dbReference type="SUPFAM" id="SSF50978">
    <property type="entry name" value="WD40 repeat-like"/>
    <property type="match status" value="1"/>
</dbReference>
<proteinExistence type="inferred from homology"/>
<reference evidence="6" key="3">
    <citation type="submission" date="2018-08" db="UniProtKB">
        <authorList>
            <consortium name="EnsemblPlants"/>
        </authorList>
    </citation>
    <scope>IDENTIFICATION</scope>
    <source>
        <strain evidence="6">cv. Bd21</strain>
    </source>
</reference>
<dbReference type="HOGENOM" id="CLU_025895_2_1_1"/>
<dbReference type="GO" id="GO:0061723">
    <property type="term" value="P:glycophagy"/>
    <property type="evidence" value="ECO:0000318"/>
    <property type="project" value="GO_Central"/>
</dbReference>
<dbReference type="SMART" id="SM00320">
    <property type="entry name" value="WD40"/>
    <property type="match status" value="2"/>
</dbReference>
<gene>
    <name evidence="5" type="ORF">BRADI_5g18480v3</name>
</gene>
<accession>I1J0M5</accession>
<organism evidence="5">
    <name type="scientific">Brachypodium distachyon</name>
    <name type="common">Purple false brome</name>
    <name type="synonym">Trachynia distachya</name>
    <dbReference type="NCBI Taxonomy" id="15368"/>
    <lineage>
        <taxon>Eukaryota</taxon>
        <taxon>Viridiplantae</taxon>
        <taxon>Streptophyta</taxon>
        <taxon>Embryophyta</taxon>
        <taxon>Tracheophyta</taxon>
        <taxon>Spermatophyta</taxon>
        <taxon>Magnoliopsida</taxon>
        <taxon>Liliopsida</taxon>
        <taxon>Poales</taxon>
        <taxon>Poaceae</taxon>
        <taxon>BOP clade</taxon>
        <taxon>Pooideae</taxon>
        <taxon>Stipodae</taxon>
        <taxon>Brachypodieae</taxon>
        <taxon>Brachypodium</taxon>
    </lineage>
</organism>
<dbReference type="GO" id="GO:0044804">
    <property type="term" value="P:nucleophagy"/>
    <property type="evidence" value="ECO:0000318"/>
    <property type="project" value="GO_Central"/>
</dbReference>
<dbReference type="GO" id="GO:0080025">
    <property type="term" value="F:phosphatidylinositol-3,5-bisphosphate binding"/>
    <property type="evidence" value="ECO:0000318"/>
    <property type="project" value="GO_Central"/>
</dbReference>
<dbReference type="GO" id="GO:0000422">
    <property type="term" value="P:autophagy of mitochondrion"/>
    <property type="evidence" value="ECO:0000318"/>
    <property type="project" value="GO_Central"/>
</dbReference>
<dbReference type="OMA" id="NAGEMKE"/>
<dbReference type="EMBL" id="CM000884">
    <property type="protein sequence ID" value="KQJ84069.1"/>
    <property type="molecule type" value="Genomic_DNA"/>
</dbReference>
<evidence type="ECO:0000256" key="4">
    <source>
        <dbReference type="ARBA" id="ARBA00025740"/>
    </source>
</evidence>
<evidence type="ECO:0000313" key="7">
    <source>
        <dbReference type="Proteomes" id="UP000008810"/>
    </source>
</evidence>
<name>I1J0M5_BRADI</name>
<comment type="similarity">
    <text evidence="4">Belongs to the WD repeat PROPPIN family.</text>
</comment>
<dbReference type="GO" id="GO:0034045">
    <property type="term" value="C:phagophore assembly site membrane"/>
    <property type="evidence" value="ECO:0000318"/>
    <property type="project" value="GO_Central"/>
</dbReference>
<keyword evidence="7" id="KW-1185">Reference proteome</keyword>
<dbReference type="GO" id="GO:0005829">
    <property type="term" value="C:cytosol"/>
    <property type="evidence" value="ECO:0000318"/>
    <property type="project" value="GO_Central"/>
</dbReference>
<dbReference type="PANTHER" id="PTHR11227">
    <property type="entry name" value="WD-REPEAT PROTEIN INTERACTING WITH PHOSPHOINOSIDES WIPI -RELATED"/>
    <property type="match status" value="1"/>
</dbReference>
<dbReference type="OrthoDB" id="1667587at2759"/>
<dbReference type="GO" id="GO:0000425">
    <property type="term" value="P:pexophagy"/>
    <property type="evidence" value="ECO:0000318"/>
    <property type="project" value="GO_Central"/>
</dbReference>